<dbReference type="Proteomes" id="UP000235388">
    <property type="component" value="Unassembled WGS sequence"/>
</dbReference>
<comment type="caution">
    <text evidence="2">The sequence shown here is derived from an EMBL/GenBank/DDBJ whole genome shotgun (WGS) entry which is preliminary data.</text>
</comment>
<feature type="region of interest" description="Disordered" evidence="1">
    <location>
        <begin position="345"/>
        <end position="381"/>
    </location>
</feature>
<feature type="region of interest" description="Disordered" evidence="1">
    <location>
        <begin position="1"/>
        <end position="21"/>
    </location>
</feature>
<dbReference type="STRING" id="200324.A0A2N5T0M8"/>
<dbReference type="AlphaFoldDB" id="A0A2N5T0M8"/>
<sequence>MMPPEPSTRSLQGEEEEYDSQEEIWGRLTDVHCHANDAFEGEDLARAAAEIGGLGTGQVCVMSSSLDSQWKTEQLRALQPHKVVPAFGLHPWFSATISITNEEGGQRIVDRRDHYRRVLTKRHPPLVVVQAKKSKLRHDDEVAHQKDDEAEELLLAWIDRHLHLLPDPTPLEHFLTDLRARLVRSPGSMIGEVGLDKLFTFHIHPRSSPSAAGSPSGQSGMIIRSKYKVLIAHQLHILHAQMSLAIELGRPVSLHCVQASTELLGLLEVLTDQWGPRFTGVPSTRNALHASSEPHRKQPASGSEHGGVNLCWHSPTVSPELIQQILRKLPRTFYFSYSSHLAALHPPSSSSQPLPPPPSPSPSSQDEKKQKNPPLYSSRARRAIQATPIDRLLLESDHGQHPATIDRKLRDIFRLVLSLQPSTPDQPNNALHLAAQIEANWHRFYSPALVHPSSPH</sequence>
<dbReference type="PANTHER" id="PTHR47345:SF1">
    <property type="entry name" value="CUT9-INTERACTING PROTEIN SCN1"/>
    <property type="match status" value="1"/>
</dbReference>
<keyword evidence="3" id="KW-1185">Reference proteome</keyword>
<feature type="region of interest" description="Disordered" evidence="1">
    <location>
        <begin position="284"/>
        <end position="307"/>
    </location>
</feature>
<dbReference type="EMBL" id="PGCJ01000819">
    <property type="protein sequence ID" value="PLW19071.1"/>
    <property type="molecule type" value="Genomic_DNA"/>
</dbReference>
<proteinExistence type="predicted"/>
<organism evidence="2 3">
    <name type="scientific">Puccinia coronata f. sp. avenae</name>
    <dbReference type="NCBI Taxonomy" id="200324"/>
    <lineage>
        <taxon>Eukaryota</taxon>
        <taxon>Fungi</taxon>
        <taxon>Dikarya</taxon>
        <taxon>Basidiomycota</taxon>
        <taxon>Pucciniomycotina</taxon>
        <taxon>Pucciniomycetes</taxon>
        <taxon>Pucciniales</taxon>
        <taxon>Pucciniaceae</taxon>
        <taxon>Puccinia</taxon>
    </lineage>
</organism>
<dbReference type="PANTHER" id="PTHR47345">
    <property type="entry name" value="CUT9-INTERACTING PROTEIN SCN1"/>
    <property type="match status" value="1"/>
</dbReference>
<accession>A0A2N5T0M8</accession>
<dbReference type="GO" id="GO:0016788">
    <property type="term" value="F:hydrolase activity, acting on ester bonds"/>
    <property type="evidence" value="ECO:0007669"/>
    <property type="project" value="InterPro"/>
</dbReference>
<reference evidence="2 3" key="1">
    <citation type="submission" date="2017-11" db="EMBL/GenBank/DDBJ databases">
        <title>De novo assembly and phasing of dikaryotic genomes from two isolates of Puccinia coronata f. sp. avenae, the causal agent of oat crown rust.</title>
        <authorList>
            <person name="Miller M.E."/>
            <person name="Zhang Y."/>
            <person name="Omidvar V."/>
            <person name="Sperschneider J."/>
            <person name="Schwessinger B."/>
            <person name="Raley C."/>
            <person name="Palmer J.M."/>
            <person name="Garnica D."/>
            <person name="Upadhyaya N."/>
            <person name="Rathjen J."/>
            <person name="Taylor J.M."/>
            <person name="Park R.F."/>
            <person name="Dodds P.N."/>
            <person name="Hirsch C.D."/>
            <person name="Kianian S.F."/>
            <person name="Figueroa M."/>
        </authorList>
    </citation>
    <scope>NUCLEOTIDE SEQUENCE [LARGE SCALE GENOMIC DNA]</scope>
    <source>
        <strain evidence="2">12NC29</strain>
    </source>
</reference>
<protein>
    <recommendedName>
        <fullName evidence="4">TatD DNase family Scn1</fullName>
    </recommendedName>
</protein>
<dbReference type="InterPro" id="IPR053044">
    <property type="entry name" value="Metallo-hydrolase/TatD-type"/>
</dbReference>
<dbReference type="SUPFAM" id="SSF51556">
    <property type="entry name" value="Metallo-dependent hydrolases"/>
    <property type="match status" value="1"/>
</dbReference>
<evidence type="ECO:0000313" key="3">
    <source>
        <dbReference type="Proteomes" id="UP000235388"/>
    </source>
</evidence>
<name>A0A2N5T0M8_9BASI</name>
<dbReference type="OrthoDB" id="413993at2759"/>
<dbReference type="Pfam" id="PF01026">
    <property type="entry name" value="TatD_DNase"/>
    <property type="match status" value="1"/>
</dbReference>
<evidence type="ECO:0008006" key="4">
    <source>
        <dbReference type="Google" id="ProtNLM"/>
    </source>
</evidence>
<dbReference type="InterPro" id="IPR032466">
    <property type="entry name" value="Metal_Hydrolase"/>
</dbReference>
<evidence type="ECO:0000256" key="1">
    <source>
        <dbReference type="SAM" id="MobiDB-lite"/>
    </source>
</evidence>
<dbReference type="InterPro" id="IPR001130">
    <property type="entry name" value="TatD-like"/>
</dbReference>
<evidence type="ECO:0000313" key="2">
    <source>
        <dbReference type="EMBL" id="PLW19071.1"/>
    </source>
</evidence>
<gene>
    <name evidence="2" type="ORF">PCANC_08287</name>
</gene>
<dbReference type="Gene3D" id="3.20.20.140">
    <property type="entry name" value="Metal-dependent hydrolases"/>
    <property type="match status" value="1"/>
</dbReference>